<comment type="similarity">
    <text evidence="2 7">Belongs to the PhoU family.</text>
</comment>
<dbReference type="PANTHER" id="PTHR42930">
    <property type="entry name" value="PHOSPHATE-SPECIFIC TRANSPORT SYSTEM ACCESSORY PROTEIN PHOU"/>
    <property type="match status" value="1"/>
</dbReference>
<dbReference type="GO" id="GO:0006817">
    <property type="term" value="P:phosphate ion transport"/>
    <property type="evidence" value="ECO:0007669"/>
    <property type="project" value="UniProtKB-KW"/>
</dbReference>
<keyword evidence="10" id="KW-1185">Reference proteome</keyword>
<dbReference type="SUPFAM" id="SSF109755">
    <property type="entry name" value="PhoU-like"/>
    <property type="match status" value="1"/>
</dbReference>
<keyword evidence="5 7" id="KW-0963">Cytoplasm</keyword>
<evidence type="ECO:0000256" key="4">
    <source>
        <dbReference type="ARBA" id="ARBA00022448"/>
    </source>
</evidence>
<dbReference type="Proteomes" id="UP000366051">
    <property type="component" value="Chromosome"/>
</dbReference>
<dbReference type="Pfam" id="PF01895">
    <property type="entry name" value="PhoU"/>
    <property type="match status" value="2"/>
</dbReference>
<evidence type="ECO:0000256" key="5">
    <source>
        <dbReference type="ARBA" id="ARBA00022490"/>
    </source>
</evidence>
<keyword evidence="6 7" id="KW-0592">Phosphate transport</keyword>
<evidence type="ECO:0000256" key="7">
    <source>
        <dbReference type="PIRNR" id="PIRNR003107"/>
    </source>
</evidence>
<proteinExistence type="inferred from homology"/>
<dbReference type="NCBIfam" id="TIGR02135">
    <property type="entry name" value="phoU_full"/>
    <property type="match status" value="1"/>
</dbReference>
<comment type="function">
    <text evidence="7">Plays a role in the regulation of phosphate uptake.</text>
</comment>
<dbReference type="RefSeq" id="WP_153725229.1">
    <property type="nucleotide sequence ID" value="NZ_CP045875.1"/>
</dbReference>
<name>A0A5Q2N3R0_9FIRM</name>
<sequence>MAIRTEFDQSLRDLQAKLLRMGTLVEEAIHKSTEALIKQDNALADAVIDGDDVLDRLHMEIEDSCMKLIAMQQPMAKDLRKISAAWRISVELERMADNAVDIAKSYRRIAGQLYIKPLIDIPMMSEICQQMVKGGLDAYIKDDKEMAIKMSELDHKVDALYKQVFRELLAIMLEDPKTIAQATHLLFIARHLERFGDHATNIAESVVYLATGERAYLNE</sequence>
<dbReference type="InterPro" id="IPR026022">
    <property type="entry name" value="PhoU_dom"/>
</dbReference>
<organism evidence="9 10">
    <name type="scientific">Heliorestis convoluta</name>
    <dbReference type="NCBI Taxonomy" id="356322"/>
    <lineage>
        <taxon>Bacteria</taxon>
        <taxon>Bacillati</taxon>
        <taxon>Bacillota</taxon>
        <taxon>Clostridia</taxon>
        <taxon>Eubacteriales</taxon>
        <taxon>Heliobacteriaceae</taxon>
        <taxon>Heliorestis</taxon>
    </lineage>
</organism>
<dbReference type="KEGG" id="hcv:FTV88_1844"/>
<reference evidence="10" key="1">
    <citation type="submission" date="2019-11" db="EMBL/GenBank/DDBJ databases">
        <title>Genome sequence of Heliorestis convoluta strain HH, an alkaliphilic and minimalistic phototrophic bacterium from a soda lake in Egypt.</title>
        <authorList>
            <person name="Dewey E.D."/>
            <person name="Stokes L.M."/>
            <person name="Burchell B.M."/>
            <person name="Shaffer K.N."/>
            <person name="Huntington A.M."/>
            <person name="Baker J.M."/>
            <person name="Nadendla S."/>
            <person name="Giglio M.G."/>
            <person name="Touchman J.W."/>
            <person name="Blankenship R.E."/>
            <person name="Madigan M.T."/>
            <person name="Sattley W.M."/>
        </authorList>
    </citation>
    <scope>NUCLEOTIDE SEQUENCE [LARGE SCALE GENOMIC DNA]</scope>
    <source>
        <strain evidence="10">HH</strain>
    </source>
</reference>
<dbReference type="GO" id="GO:0005737">
    <property type="term" value="C:cytoplasm"/>
    <property type="evidence" value="ECO:0007669"/>
    <property type="project" value="UniProtKB-SubCell"/>
</dbReference>
<evidence type="ECO:0000313" key="9">
    <source>
        <dbReference type="EMBL" id="QGG47942.1"/>
    </source>
</evidence>
<dbReference type="Gene3D" id="1.20.58.220">
    <property type="entry name" value="Phosphate transport system protein phou homolog 2, domain 2"/>
    <property type="match status" value="1"/>
</dbReference>
<comment type="subcellular location">
    <subcellularLocation>
        <location evidence="1 7">Cytoplasm</location>
    </subcellularLocation>
</comment>
<dbReference type="EMBL" id="CP045875">
    <property type="protein sequence ID" value="QGG47942.1"/>
    <property type="molecule type" value="Genomic_DNA"/>
</dbReference>
<feature type="domain" description="PhoU" evidence="8">
    <location>
        <begin position="124"/>
        <end position="206"/>
    </location>
</feature>
<dbReference type="GO" id="GO:0045936">
    <property type="term" value="P:negative regulation of phosphate metabolic process"/>
    <property type="evidence" value="ECO:0007669"/>
    <property type="project" value="InterPro"/>
</dbReference>
<dbReference type="PANTHER" id="PTHR42930:SF3">
    <property type="entry name" value="PHOSPHATE-SPECIFIC TRANSPORT SYSTEM ACCESSORY PROTEIN PHOU"/>
    <property type="match status" value="1"/>
</dbReference>
<gene>
    <name evidence="9" type="primary">phoU</name>
    <name evidence="9" type="ORF">FTV88_1844</name>
</gene>
<dbReference type="InterPro" id="IPR038078">
    <property type="entry name" value="PhoU-like_sf"/>
</dbReference>
<dbReference type="FunFam" id="1.20.58.220:FF:000004">
    <property type="entry name" value="Phosphate-specific transport system accessory protein PhoU"/>
    <property type="match status" value="1"/>
</dbReference>
<evidence type="ECO:0000256" key="6">
    <source>
        <dbReference type="ARBA" id="ARBA00022592"/>
    </source>
</evidence>
<evidence type="ECO:0000256" key="3">
    <source>
        <dbReference type="ARBA" id="ARBA00011738"/>
    </source>
</evidence>
<evidence type="ECO:0000256" key="1">
    <source>
        <dbReference type="ARBA" id="ARBA00004496"/>
    </source>
</evidence>
<evidence type="ECO:0000256" key="2">
    <source>
        <dbReference type="ARBA" id="ARBA00008107"/>
    </source>
</evidence>
<feature type="domain" description="PhoU" evidence="8">
    <location>
        <begin position="18"/>
        <end position="104"/>
    </location>
</feature>
<keyword evidence="4 7" id="KW-0813">Transport</keyword>
<evidence type="ECO:0000313" key="10">
    <source>
        <dbReference type="Proteomes" id="UP000366051"/>
    </source>
</evidence>
<accession>A0A5Q2N3R0</accession>
<dbReference type="PIRSF" id="PIRSF003107">
    <property type="entry name" value="PhoU"/>
    <property type="match status" value="1"/>
</dbReference>
<dbReference type="InterPro" id="IPR028366">
    <property type="entry name" value="PhoU"/>
</dbReference>
<protein>
    <recommendedName>
        <fullName evidence="7">Phosphate-specific transport system accessory protein PhoU</fullName>
    </recommendedName>
</protein>
<dbReference type="AlphaFoldDB" id="A0A5Q2N3R0"/>
<dbReference type="GO" id="GO:0030643">
    <property type="term" value="P:intracellular phosphate ion homeostasis"/>
    <property type="evidence" value="ECO:0007669"/>
    <property type="project" value="InterPro"/>
</dbReference>
<evidence type="ECO:0000259" key="8">
    <source>
        <dbReference type="Pfam" id="PF01895"/>
    </source>
</evidence>
<comment type="subunit">
    <text evidence="3 7">Homodimer.</text>
</comment>
<dbReference type="OrthoDB" id="9814256at2"/>